<dbReference type="SUPFAM" id="SSF51395">
    <property type="entry name" value="FMN-linked oxidoreductases"/>
    <property type="match status" value="1"/>
</dbReference>
<keyword evidence="11" id="KW-1003">Cell membrane</keyword>
<keyword evidence="8 11" id="KW-0560">Oxidoreductase</keyword>
<dbReference type="PROSITE" id="PS00912">
    <property type="entry name" value="DHODEHASE_2"/>
    <property type="match status" value="1"/>
</dbReference>
<feature type="binding site" evidence="11">
    <location>
        <position position="211"/>
    </location>
    <ligand>
        <name>FMN</name>
        <dbReference type="ChEBI" id="CHEBI:58210"/>
    </ligand>
</feature>
<dbReference type="EMBL" id="RZGR01000008">
    <property type="protein sequence ID" value="RUQ89209.1"/>
    <property type="molecule type" value="Genomic_DNA"/>
</dbReference>
<feature type="binding site" evidence="11">
    <location>
        <position position="171"/>
    </location>
    <ligand>
        <name>substrate</name>
    </ligand>
</feature>
<dbReference type="InterPro" id="IPR005719">
    <property type="entry name" value="Dihydroorotate_DH_2"/>
</dbReference>
<feature type="binding site" evidence="11">
    <location>
        <begin position="312"/>
        <end position="313"/>
    </location>
    <ligand>
        <name>FMN</name>
        <dbReference type="ChEBI" id="CHEBI:58210"/>
    </ligand>
</feature>
<evidence type="ECO:0000256" key="6">
    <source>
        <dbReference type="ARBA" id="ARBA00022643"/>
    </source>
</evidence>
<dbReference type="InterPro" id="IPR012135">
    <property type="entry name" value="Dihydroorotate_DH_1_2"/>
</dbReference>
<evidence type="ECO:0000256" key="5">
    <source>
        <dbReference type="ARBA" id="ARBA00022630"/>
    </source>
</evidence>
<dbReference type="Gene3D" id="3.20.20.70">
    <property type="entry name" value="Aldolase class I"/>
    <property type="match status" value="1"/>
</dbReference>
<dbReference type="AlphaFoldDB" id="A0A3S0WS87"/>
<dbReference type="PANTHER" id="PTHR48109:SF4">
    <property type="entry name" value="DIHYDROOROTATE DEHYDROGENASE (QUINONE), MITOCHONDRIAL"/>
    <property type="match status" value="1"/>
</dbReference>
<feature type="active site" description="Nucleophile" evidence="11">
    <location>
        <position position="169"/>
    </location>
</feature>
<dbReference type="HAMAP" id="MF_00225">
    <property type="entry name" value="DHO_dh_type2"/>
    <property type="match status" value="1"/>
</dbReference>
<keyword evidence="6 11" id="KW-0288">FMN</keyword>
<feature type="binding site" evidence="11">
    <location>
        <position position="262"/>
    </location>
    <ligand>
        <name>FMN</name>
        <dbReference type="ChEBI" id="CHEBI:58210"/>
    </ligand>
</feature>
<dbReference type="InterPro" id="IPR005720">
    <property type="entry name" value="Dihydroorotate_DH_cat"/>
</dbReference>
<feature type="binding site" evidence="11">
    <location>
        <position position="133"/>
    </location>
    <ligand>
        <name>FMN</name>
        <dbReference type="ChEBI" id="CHEBI:58210"/>
    </ligand>
</feature>
<dbReference type="NCBIfam" id="NF003646">
    <property type="entry name" value="PRK05286.1-4"/>
    <property type="match status" value="1"/>
</dbReference>
<feature type="binding site" evidence="11">
    <location>
        <position position="166"/>
    </location>
    <ligand>
        <name>substrate</name>
    </ligand>
</feature>
<dbReference type="UniPathway" id="UPA00070">
    <property type="reaction ID" value="UER00946"/>
</dbReference>
<dbReference type="GO" id="GO:0005737">
    <property type="term" value="C:cytoplasm"/>
    <property type="evidence" value="ECO:0007669"/>
    <property type="project" value="InterPro"/>
</dbReference>
<dbReference type="Proteomes" id="UP000288012">
    <property type="component" value="Unassembled WGS sequence"/>
</dbReference>
<name>A0A3S0WS87_9GAMM</name>
<evidence type="ECO:0000256" key="10">
    <source>
        <dbReference type="ARBA" id="ARBA00048639"/>
    </source>
</evidence>
<sequence>MYSLLKHLLFCLEPERAHRVALSLLHYSPAAFFPKPLQKPVEVLGLSFPHPLGLAAGFDKNGEHLAALAKLGFSFIEVGTVTPKPQPGNPKPRLFRLPKAQALINRMGFNNGGVDALVENIKKTSYQGILGINLGKNKDTPLAQAADDYLYGLRKVYAHASYVTVNISSPNTPDLRQLQQGIYFNQLISALREEQLYLADLHQRYVPLLIKLSPDETDEELKTMADAIVSCGIDGIIATNTTCTREAVKHLPHAEESGGLSGCPLAKRSTECLRVLKQIVGDEVTLIAAGGIDSAEVAQEKLAAGASLLQIYTGLIYQGPRLIKSIVDTID</sequence>
<evidence type="ECO:0000256" key="2">
    <source>
        <dbReference type="ARBA" id="ARBA00004370"/>
    </source>
</evidence>
<evidence type="ECO:0000256" key="11">
    <source>
        <dbReference type="HAMAP-Rule" id="MF_00225"/>
    </source>
</evidence>
<evidence type="ECO:0000256" key="7">
    <source>
        <dbReference type="ARBA" id="ARBA00022975"/>
    </source>
</evidence>
<dbReference type="OrthoDB" id="9802377at2"/>
<evidence type="ECO:0000256" key="1">
    <source>
        <dbReference type="ARBA" id="ARBA00003125"/>
    </source>
</evidence>
<dbReference type="GO" id="GO:0006207">
    <property type="term" value="P:'de novo' pyrimidine nucleobase biosynthetic process"/>
    <property type="evidence" value="ECO:0007669"/>
    <property type="project" value="UniProtKB-UniRule"/>
</dbReference>
<dbReference type="GO" id="GO:0106430">
    <property type="term" value="F:dihydroorotate dehydrogenase (quinone) activity"/>
    <property type="evidence" value="ECO:0007669"/>
    <property type="project" value="UniProtKB-EC"/>
</dbReference>
<comment type="subunit">
    <text evidence="11">Monomer.</text>
</comment>
<gene>
    <name evidence="11" type="primary">pyrD</name>
    <name evidence="13" type="ORF">EKM59_03785</name>
</gene>
<dbReference type="PIRSF" id="PIRSF000164">
    <property type="entry name" value="DHO_oxidase"/>
    <property type="match status" value="1"/>
</dbReference>
<accession>A0A3S0WS87</accession>
<keyword evidence="5 11" id="KW-0285">Flavoprotein</keyword>
<feature type="binding site" evidence="11">
    <location>
        <position position="291"/>
    </location>
    <ligand>
        <name>FMN</name>
        <dbReference type="ChEBI" id="CHEBI:58210"/>
    </ligand>
</feature>
<keyword evidence="14" id="KW-1185">Reference proteome</keyword>
<dbReference type="GO" id="GO:0005886">
    <property type="term" value="C:plasma membrane"/>
    <property type="evidence" value="ECO:0007669"/>
    <property type="project" value="UniProtKB-SubCell"/>
</dbReference>
<evidence type="ECO:0000313" key="14">
    <source>
        <dbReference type="Proteomes" id="UP000288012"/>
    </source>
</evidence>
<dbReference type="InterPro" id="IPR050074">
    <property type="entry name" value="DHO_dehydrogenase"/>
</dbReference>
<evidence type="ECO:0000256" key="3">
    <source>
        <dbReference type="ARBA" id="ARBA00005161"/>
    </source>
</evidence>
<dbReference type="PROSITE" id="PS00911">
    <property type="entry name" value="DHODEHASE_1"/>
    <property type="match status" value="1"/>
</dbReference>
<feature type="binding site" evidence="11">
    <location>
        <position position="239"/>
    </location>
    <ligand>
        <name>FMN</name>
        <dbReference type="ChEBI" id="CHEBI:58210"/>
    </ligand>
</feature>
<dbReference type="PANTHER" id="PTHR48109">
    <property type="entry name" value="DIHYDROOROTATE DEHYDROGENASE (QUINONE), MITOCHONDRIAL-RELATED"/>
    <property type="match status" value="1"/>
</dbReference>
<comment type="catalytic activity">
    <reaction evidence="10 11">
        <text>(S)-dihydroorotate + a quinone = orotate + a quinol</text>
        <dbReference type="Rhea" id="RHEA:30187"/>
        <dbReference type="ChEBI" id="CHEBI:24646"/>
        <dbReference type="ChEBI" id="CHEBI:30839"/>
        <dbReference type="ChEBI" id="CHEBI:30864"/>
        <dbReference type="ChEBI" id="CHEBI:132124"/>
        <dbReference type="EC" id="1.3.5.2"/>
    </reaction>
</comment>
<organism evidence="13 14">
    <name type="scientific">Legionella septentrionalis</name>
    <dbReference type="NCBI Taxonomy" id="2498109"/>
    <lineage>
        <taxon>Bacteria</taxon>
        <taxon>Pseudomonadati</taxon>
        <taxon>Pseudomonadota</taxon>
        <taxon>Gammaproteobacteria</taxon>
        <taxon>Legionellales</taxon>
        <taxon>Legionellaceae</taxon>
        <taxon>Legionella</taxon>
    </lineage>
</organism>
<dbReference type="InterPro" id="IPR013785">
    <property type="entry name" value="Aldolase_TIM"/>
</dbReference>
<dbReference type="NCBIfam" id="NF003652">
    <property type="entry name" value="PRK05286.2-5"/>
    <property type="match status" value="1"/>
</dbReference>
<feature type="binding site" evidence="11">
    <location>
        <position position="60"/>
    </location>
    <ligand>
        <name>substrate</name>
    </ligand>
</feature>
<feature type="binding site" evidence="11">
    <location>
        <begin position="240"/>
        <end position="241"/>
    </location>
    <ligand>
        <name>substrate</name>
    </ligand>
</feature>
<feature type="binding site" evidence="11">
    <location>
        <begin position="105"/>
        <end position="109"/>
    </location>
    <ligand>
        <name>substrate</name>
    </ligand>
</feature>
<dbReference type="Pfam" id="PF01180">
    <property type="entry name" value="DHO_dh"/>
    <property type="match status" value="1"/>
</dbReference>
<keyword evidence="9 11" id="KW-0472">Membrane</keyword>
<comment type="caution">
    <text evidence="13">The sequence shown here is derived from an EMBL/GenBank/DDBJ whole genome shotgun (WGS) entry which is preliminary data.</text>
</comment>
<keyword evidence="7 11" id="KW-0665">Pyrimidine biosynthesis</keyword>
<proteinExistence type="inferred from homology"/>
<comment type="cofactor">
    <cofactor evidence="11">
        <name>FMN</name>
        <dbReference type="ChEBI" id="CHEBI:58210"/>
    </cofactor>
    <text evidence="11">Binds 1 FMN per subunit.</text>
</comment>
<dbReference type="EC" id="1.3.5.2" evidence="11"/>
<feature type="domain" description="Dihydroorotate dehydrogenase catalytic" evidence="12">
    <location>
        <begin position="41"/>
        <end position="330"/>
    </location>
</feature>
<comment type="function">
    <text evidence="1 11">Catalyzes the conversion of dihydroorotate to orotate with quinone as electron acceptor.</text>
</comment>
<dbReference type="InterPro" id="IPR001295">
    <property type="entry name" value="Dihydroorotate_DH_CS"/>
</dbReference>
<evidence type="ECO:0000313" key="13">
    <source>
        <dbReference type="EMBL" id="RUQ89209.1"/>
    </source>
</evidence>
<feature type="binding site" evidence="11">
    <location>
        <position position="166"/>
    </location>
    <ligand>
        <name>FMN</name>
        <dbReference type="ChEBI" id="CHEBI:58210"/>
    </ligand>
</feature>
<reference evidence="13 14" key="1">
    <citation type="submission" date="2018-12" db="EMBL/GenBank/DDBJ databases">
        <title>Legionella sp,whole genome shotgun sequence.</title>
        <authorList>
            <person name="Wu H."/>
        </authorList>
    </citation>
    <scope>NUCLEOTIDE SEQUENCE [LARGE SCALE GENOMIC DNA]</scope>
    <source>
        <strain evidence="14">km714</strain>
    </source>
</reference>
<dbReference type="GO" id="GO:0044205">
    <property type="term" value="P:'de novo' UMP biosynthetic process"/>
    <property type="evidence" value="ECO:0007669"/>
    <property type="project" value="UniProtKB-UniRule"/>
</dbReference>
<comment type="pathway">
    <text evidence="3 11">Pyrimidine metabolism; UMP biosynthesis via de novo pathway; orotate from (S)-dihydroorotate (quinone route): step 1/1.</text>
</comment>
<dbReference type="RefSeq" id="WP_126953001.1">
    <property type="nucleotide sequence ID" value="NZ_RZGR01000008.1"/>
</dbReference>
<comment type="subcellular location">
    <subcellularLocation>
        <location evidence="11">Cell membrane</location>
        <topology evidence="11">Peripheral membrane protein</topology>
    </subcellularLocation>
    <subcellularLocation>
        <location evidence="2">Membrane</location>
    </subcellularLocation>
</comment>
<dbReference type="NCBIfam" id="TIGR01036">
    <property type="entry name" value="pyrD_sub2"/>
    <property type="match status" value="1"/>
</dbReference>
<protein>
    <recommendedName>
        <fullName evidence="11">Dihydroorotate dehydrogenase (quinone)</fullName>
        <ecNumber evidence="11">1.3.5.2</ecNumber>
    </recommendedName>
    <alternativeName>
        <fullName evidence="11">DHOdehase</fullName>
        <shortName evidence="11">DHOD</shortName>
        <shortName evidence="11">DHODase</shortName>
    </alternativeName>
    <alternativeName>
        <fullName evidence="11">Dihydroorotate oxidase</fullName>
    </alternativeName>
</protein>
<feature type="binding site" evidence="11">
    <location>
        <begin position="56"/>
        <end position="60"/>
    </location>
    <ligand>
        <name>FMN</name>
        <dbReference type="ChEBI" id="CHEBI:58210"/>
    </ligand>
</feature>
<evidence type="ECO:0000256" key="9">
    <source>
        <dbReference type="ARBA" id="ARBA00023136"/>
    </source>
</evidence>
<feature type="binding site" evidence="11">
    <location>
        <position position="80"/>
    </location>
    <ligand>
        <name>FMN</name>
        <dbReference type="ChEBI" id="CHEBI:58210"/>
    </ligand>
</feature>
<evidence type="ECO:0000256" key="4">
    <source>
        <dbReference type="ARBA" id="ARBA00005359"/>
    </source>
</evidence>
<dbReference type="CDD" id="cd04738">
    <property type="entry name" value="DHOD_2_like"/>
    <property type="match status" value="1"/>
</dbReference>
<evidence type="ECO:0000256" key="8">
    <source>
        <dbReference type="ARBA" id="ARBA00023002"/>
    </source>
</evidence>
<evidence type="ECO:0000259" key="12">
    <source>
        <dbReference type="Pfam" id="PF01180"/>
    </source>
</evidence>
<dbReference type="NCBIfam" id="NF003644">
    <property type="entry name" value="PRK05286.1-1"/>
    <property type="match status" value="1"/>
</dbReference>
<comment type="similarity">
    <text evidence="4 11">Belongs to the dihydroorotate dehydrogenase family. Type 2 subfamily.</text>
</comment>
<dbReference type="NCBIfam" id="NF003645">
    <property type="entry name" value="PRK05286.1-2"/>
    <property type="match status" value="1"/>
</dbReference>